<name>A0A0V0R452_PSEPJ</name>
<dbReference type="Proteomes" id="UP000054937">
    <property type="component" value="Unassembled WGS sequence"/>
</dbReference>
<comment type="caution">
    <text evidence="1">The sequence shown here is derived from an EMBL/GenBank/DDBJ whole genome shotgun (WGS) entry which is preliminary data.</text>
</comment>
<gene>
    <name evidence="1" type="ORF">PPERSA_05935</name>
</gene>
<evidence type="ECO:0000313" key="2">
    <source>
        <dbReference type="Proteomes" id="UP000054937"/>
    </source>
</evidence>
<keyword evidence="2" id="KW-1185">Reference proteome</keyword>
<dbReference type="InParanoid" id="A0A0V0R452"/>
<proteinExistence type="predicted"/>
<dbReference type="AlphaFoldDB" id="A0A0V0R452"/>
<organism evidence="1 2">
    <name type="scientific">Pseudocohnilembus persalinus</name>
    <name type="common">Ciliate</name>
    <dbReference type="NCBI Taxonomy" id="266149"/>
    <lineage>
        <taxon>Eukaryota</taxon>
        <taxon>Sar</taxon>
        <taxon>Alveolata</taxon>
        <taxon>Ciliophora</taxon>
        <taxon>Intramacronucleata</taxon>
        <taxon>Oligohymenophorea</taxon>
        <taxon>Scuticociliatia</taxon>
        <taxon>Philasterida</taxon>
        <taxon>Pseudocohnilembidae</taxon>
        <taxon>Pseudocohnilembus</taxon>
    </lineage>
</organism>
<reference evidence="1 2" key="1">
    <citation type="journal article" date="2015" name="Sci. Rep.">
        <title>Genome of the facultative scuticociliatosis pathogen Pseudocohnilembus persalinus provides insight into its virulence through horizontal gene transfer.</title>
        <authorList>
            <person name="Xiong J."/>
            <person name="Wang G."/>
            <person name="Cheng J."/>
            <person name="Tian M."/>
            <person name="Pan X."/>
            <person name="Warren A."/>
            <person name="Jiang C."/>
            <person name="Yuan D."/>
            <person name="Miao W."/>
        </authorList>
    </citation>
    <scope>NUCLEOTIDE SEQUENCE [LARGE SCALE GENOMIC DNA]</scope>
    <source>
        <strain evidence="1">36N120E</strain>
    </source>
</reference>
<sequence>MKLIQEPCFKVSKKIIIILKLKYNITQYLKFIQLFYLKGSGIDTQYVVSKKEYNNQEILKDKTYLAKFEILSISGSLDFGIVQAEKGHKWGQALPDDFLSKDVIGSQFYNHMYYLDNGEKTNNYFPENYVKPHDIVWVELDFKYGNLSIYINGDKKHVYVNHEDFSNKIRDGNWRIFFRFFQSKGIVKVLQQDFKELKKQD</sequence>
<dbReference type="EMBL" id="LDAU01000053">
    <property type="protein sequence ID" value="KRX09266.1"/>
    <property type="molecule type" value="Genomic_DNA"/>
</dbReference>
<accession>A0A0V0R452</accession>
<protein>
    <submittedName>
        <fullName evidence="1">Uncharacterized protein</fullName>
    </submittedName>
</protein>
<evidence type="ECO:0000313" key="1">
    <source>
        <dbReference type="EMBL" id="KRX09266.1"/>
    </source>
</evidence>